<feature type="region of interest" description="Disordered" evidence="1">
    <location>
        <begin position="1"/>
        <end position="28"/>
    </location>
</feature>
<gene>
    <name evidence="2" type="ORF">HNQ40_000024</name>
</gene>
<dbReference type="Proteomes" id="UP000541810">
    <property type="component" value="Unassembled WGS sequence"/>
</dbReference>
<dbReference type="SUPFAM" id="SSF58113">
    <property type="entry name" value="Apolipoprotein A-I"/>
    <property type="match status" value="1"/>
</dbReference>
<dbReference type="EMBL" id="JACHGY010000001">
    <property type="protein sequence ID" value="MBB6428218.1"/>
    <property type="molecule type" value="Genomic_DNA"/>
</dbReference>
<evidence type="ECO:0000313" key="3">
    <source>
        <dbReference type="Proteomes" id="UP000541810"/>
    </source>
</evidence>
<dbReference type="AlphaFoldDB" id="A0A7X0H355"/>
<proteinExistence type="predicted"/>
<comment type="caution">
    <text evidence="2">The sequence shown here is derived from an EMBL/GenBank/DDBJ whole genome shotgun (WGS) entry which is preliminary data.</text>
</comment>
<sequence length="368" mass="40477">MINPAKPFASASSRASSPTAATKADLSGLLDRARDERFRLLKMLKEARAEVEVTLKKTQPPKPQAEAEPTTMTVAETPAVEAEGNTAETTQKLQALITKLGALDAQIDAKLHRVNTITDEKLARLEQLDAKLTAVVKPLGQALADGRMIHGDLAQATEKAQGLANHVTEQLERFDAHLAAYQSAGRDTFEKQLETMREAMLGEMSAELGQQRMRLDTQLAEAHAVAEREIVEKFDQLAHSLHEKADGILARTESAADAAMQRIRQQVVEAMSHAHETQEAFKAQLDDQQGRHREFLDNLTDAADNEMQVRAQRLDESMTGLAELFESQADQILTELRDRATTLLDQMSAAASKLQDDPSVDDADRRAA</sequence>
<feature type="region of interest" description="Disordered" evidence="1">
    <location>
        <begin position="349"/>
        <end position="368"/>
    </location>
</feature>
<evidence type="ECO:0000313" key="2">
    <source>
        <dbReference type="EMBL" id="MBB6428218.1"/>
    </source>
</evidence>
<reference evidence="2 3" key="1">
    <citation type="submission" date="2020-08" db="EMBL/GenBank/DDBJ databases">
        <title>Genomic Encyclopedia of Type Strains, Phase IV (KMG-IV): sequencing the most valuable type-strain genomes for metagenomic binning, comparative biology and taxonomic classification.</title>
        <authorList>
            <person name="Goeker M."/>
        </authorList>
    </citation>
    <scope>NUCLEOTIDE SEQUENCE [LARGE SCALE GENOMIC DNA]</scope>
    <source>
        <strain evidence="2 3">DSM 103725</strain>
    </source>
</reference>
<accession>A0A7X0H355</accession>
<organism evidence="2 3">
    <name type="scientific">Algisphaera agarilytica</name>
    <dbReference type="NCBI Taxonomy" id="1385975"/>
    <lineage>
        <taxon>Bacteria</taxon>
        <taxon>Pseudomonadati</taxon>
        <taxon>Planctomycetota</taxon>
        <taxon>Phycisphaerae</taxon>
        <taxon>Phycisphaerales</taxon>
        <taxon>Phycisphaeraceae</taxon>
        <taxon>Algisphaera</taxon>
    </lineage>
</organism>
<protein>
    <submittedName>
        <fullName evidence="2">ABC-type transporter Mla subunit MlaD</fullName>
    </submittedName>
</protein>
<feature type="compositionally biased region" description="Low complexity" evidence="1">
    <location>
        <begin position="1"/>
        <end position="24"/>
    </location>
</feature>
<evidence type="ECO:0000256" key="1">
    <source>
        <dbReference type="SAM" id="MobiDB-lite"/>
    </source>
</evidence>
<keyword evidence="3" id="KW-1185">Reference proteome</keyword>
<dbReference type="RefSeq" id="WP_184675167.1">
    <property type="nucleotide sequence ID" value="NZ_JACHGY010000001.1"/>
</dbReference>
<name>A0A7X0H355_9BACT</name>